<dbReference type="PROSITE" id="PS51257">
    <property type="entry name" value="PROKAR_LIPOPROTEIN"/>
    <property type="match status" value="1"/>
</dbReference>
<dbReference type="SUPFAM" id="SSF53474">
    <property type="entry name" value="alpha/beta-Hydrolases"/>
    <property type="match status" value="1"/>
</dbReference>
<dbReference type="Gene3D" id="1.10.260.160">
    <property type="match status" value="1"/>
</dbReference>
<organism evidence="2 3">
    <name type="scientific">Roseateles subflavus</name>
    <dbReference type="NCBI Taxonomy" id="3053353"/>
    <lineage>
        <taxon>Bacteria</taxon>
        <taxon>Pseudomonadati</taxon>
        <taxon>Pseudomonadota</taxon>
        <taxon>Betaproteobacteria</taxon>
        <taxon>Burkholderiales</taxon>
        <taxon>Sphaerotilaceae</taxon>
        <taxon>Roseateles</taxon>
    </lineage>
</organism>
<reference evidence="2 3" key="1">
    <citation type="submission" date="2023-06" db="EMBL/GenBank/DDBJ databases">
        <title>Pelomonas sp. APW6 16S ribosomal RNA gene genome sequencing and assembly.</title>
        <authorList>
            <person name="Woo H."/>
        </authorList>
    </citation>
    <scope>NUCLEOTIDE SEQUENCE [LARGE SCALE GENOMIC DNA]</scope>
    <source>
        <strain evidence="2 3">APW6</strain>
    </source>
</reference>
<proteinExistence type="predicted"/>
<dbReference type="Pfam" id="PF07224">
    <property type="entry name" value="Chlorophyllase"/>
    <property type="match status" value="1"/>
</dbReference>
<dbReference type="PANTHER" id="PTHR34853:SF1">
    <property type="entry name" value="LIPASE 5"/>
    <property type="match status" value="1"/>
</dbReference>
<dbReference type="InterPro" id="IPR017395">
    <property type="entry name" value="Chlorophyllase-like"/>
</dbReference>
<keyword evidence="1" id="KW-0732">Signal</keyword>
<dbReference type="PIRSF" id="PIRSF029171">
    <property type="entry name" value="Esterase_LipA"/>
    <property type="match status" value="1"/>
</dbReference>
<gene>
    <name evidence="2" type="ORF">QRD43_05700</name>
</gene>
<accession>A0ABT7LEX4</accession>
<protein>
    <recommendedName>
        <fullName evidence="4">Alpha/beta hydrolase</fullName>
    </recommendedName>
</protein>
<dbReference type="Gene3D" id="3.40.50.1820">
    <property type="entry name" value="alpha/beta hydrolase"/>
    <property type="match status" value="1"/>
</dbReference>
<evidence type="ECO:0000256" key="1">
    <source>
        <dbReference type="SAM" id="SignalP"/>
    </source>
</evidence>
<dbReference type="InterPro" id="IPR029058">
    <property type="entry name" value="AB_hydrolase_fold"/>
</dbReference>
<feature type="chain" id="PRO_5046115910" description="Alpha/beta hydrolase" evidence="1">
    <location>
        <begin position="21"/>
        <end position="452"/>
    </location>
</feature>
<evidence type="ECO:0000313" key="2">
    <source>
        <dbReference type="EMBL" id="MDL5031398.1"/>
    </source>
</evidence>
<keyword evidence="3" id="KW-1185">Reference proteome</keyword>
<dbReference type="InterPro" id="IPR005152">
    <property type="entry name" value="Lipase_secreted"/>
</dbReference>
<comment type="caution">
    <text evidence="2">The sequence shown here is derived from an EMBL/GenBank/DDBJ whole genome shotgun (WGS) entry which is preliminary data.</text>
</comment>
<feature type="signal peptide" evidence="1">
    <location>
        <begin position="1"/>
        <end position="20"/>
    </location>
</feature>
<evidence type="ECO:0000313" key="3">
    <source>
        <dbReference type="Proteomes" id="UP001238603"/>
    </source>
</evidence>
<name>A0ABT7LEX4_9BURK</name>
<dbReference type="Proteomes" id="UP001238603">
    <property type="component" value="Unassembled WGS sequence"/>
</dbReference>
<dbReference type="EMBL" id="JASVDS010000001">
    <property type="protein sequence ID" value="MDL5031398.1"/>
    <property type="molecule type" value="Genomic_DNA"/>
</dbReference>
<dbReference type="PANTHER" id="PTHR34853">
    <property type="match status" value="1"/>
</dbReference>
<evidence type="ECO:0008006" key="4">
    <source>
        <dbReference type="Google" id="ProtNLM"/>
    </source>
</evidence>
<sequence length="452" mass="46995">MSKFNLAMLAISVAALSACGGGTSESRDDPPAPRGSIIYGTLAGHATLAQIDGGTAASGLQPLSGKAKCEVDVRYVYYMTRDPAGQPATASAGVLVPTGSDAACTGNRPVLLYAHGTATQKSYNMADVTNNREASLMMAMYAAQGFIVIAPNYLGYERSSLGFHPYLNAEAQAVDMVDGLRAGIAHLKAESSTKASDKLLISGYSQGGHVALATHKVIERDYGSEFKITATAPMSGPYNLVGFGDAVVNVQANAGATLFSVMQLTSYQKSYGNIYGAPSDAYQAPFDAHAETLLPTDTPIADLMAAGKLPADPTFTKLFGAGGLLKDSFKASYPTSNFRKALQTNTLLGVSTRRPIALCGGKADPTVFYDLNTTVAAADLKARGMPLMATYDLETLSTLPAGITGQTVYGGFQQAKAAAGASVQAQYHGGLVPPFCNALTRGFFQQVIAAGL</sequence>
<dbReference type="RefSeq" id="WP_285981501.1">
    <property type="nucleotide sequence ID" value="NZ_JASVDS010000001.1"/>
</dbReference>